<dbReference type="GO" id="GO:0005829">
    <property type="term" value="C:cytosol"/>
    <property type="evidence" value="ECO:0007669"/>
    <property type="project" value="TreeGrafter"/>
</dbReference>
<protein>
    <recommendedName>
        <fullName evidence="4">Putative HNH nuclease YajD</fullName>
    </recommendedName>
</protein>
<dbReference type="Pfam" id="PF01844">
    <property type="entry name" value="HNH"/>
    <property type="match status" value="1"/>
</dbReference>
<dbReference type="OrthoDB" id="5292295at2"/>
<comment type="similarity">
    <text evidence="3">Belongs to the HNH nuclease family.</text>
</comment>
<accession>A0A317ECV9</accession>
<dbReference type="GO" id="GO:0016787">
    <property type="term" value="F:hydrolase activity"/>
    <property type="evidence" value="ECO:0007669"/>
    <property type="project" value="UniProtKB-KW"/>
</dbReference>
<dbReference type="Gene3D" id="1.10.30.50">
    <property type="match status" value="1"/>
</dbReference>
<dbReference type="Proteomes" id="UP000245461">
    <property type="component" value="Unassembled WGS sequence"/>
</dbReference>
<dbReference type="GO" id="GO:0003676">
    <property type="term" value="F:nucleic acid binding"/>
    <property type="evidence" value="ECO:0007669"/>
    <property type="project" value="InterPro"/>
</dbReference>
<comment type="caution">
    <text evidence="7">The sequence shown here is derived from an EMBL/GenBank/DDBJ whole genome shotgun (WGS) entry which is preliminary data.</text>
</comment>
<proteinExistence type="inferred from homology"/>
<evidence type="ECO:0000313" key="7">
    <source>
        <dbReference type="EMBL" id="PWR24561.1"/>
    </source>
</evidence>
<dbReference type="PANTHER" id="PTHR41286">
    <property type="entry name" value="HNH NUCLEASE YAJD-RELATED"/>
    <property type="match status" value="1"/>
</dbReference>
<feature type="compositionally biased region" description="Basic and acidic residues" evidence="5">
    <location>
        <begin position="13"/>
        <end position="30"/>
    </location>
</feature>
<evidence type="ECO:0000259" key="6">
    <source>
        <dbReference type="SMART" id="SM00507"/>
    </source>
</evidence>
<keyword evidence="7" id="KW-0255">Endonuclease</keyword>
<feature type="region of interest" description="Disordered" evidence="5">
    <location>
        <begin position="1"/>
        <end position="35"/>
    </location>
</feature>
<evidence type="ECO:0000256" key="4">
    <source>
        <dbReference type="ARBA" id="ARBA00040194"/>
    </source>
</evidence>
<dbReference type="CDD" id="cd00085">
    <property type="entry name" value="HNHc"/>
    <property type="match status" value="1"/>
</dbReference>
<dbReference type="PANTHER" id="PTHR41286:SF1">
    <property type="entry name" value="HNH NUCLEASE YAJD-RELATED"/>
    <property type="match status" value="1"/>
</dbReference>
<dbReference type="SMART" id="SM00507">
    <property type="entry name" value="HNHc"/>
    <property type="match status" value="1"/>
</dbReference>
<dbReference type="GO" id="GO:0008270">
    <property type="term" value="F:zinc ion binding"/>
    <property type="evidence" value="ECO:0007669"/>
    <property type="project" value="InterPro"/>
</dbReference>
<dbReference type="InterPro" id="IPR003615">
    <property type="entry name" value="HNH_nuc"/>
</dbReference>
<dbReference type="InterPro" id="IPR002711">
    <property type="entry name" value="HNH"/>
</dbReference>
<keyword evidence="8" id="KW-1185">Reference proteome</keyword>
<dbReference type="AlphaFoldDB" id="A0A317ECV9"/>
<feature type="domain" description="HNH nuclease" evidence="6">
    <location>
        <begin position="41"/>
        <end position="96"/>
    </location>
</feature>
<reference evidence="7 8" key="1">
    <citation type="submission" date="2018-05" db="EMBL/GenBank/DDBJ databases">
        <title>Zavarzinia sp. HR-AS.</title>
        <authorList>
            <person name="Lee Y."/>
            <person name="Jeon C.O."/>
        </authorList>
    </citation>
    <scope>NUCLEOTIDE SEQUENCE [LARGE SCALE GENOMIC DNA]</scope>
    <source>
        <strain evidence="7 8">HR-AS</strain>
    </source>
</reference>
<name>A0A317ECV9_9PROT</name>
<organism evidence="7 8">
    <name type="scientific">Zavarzinia aquatilis</name>
    <dbReference type="NCBI Taxonomy" id="2211142"/>
    <lineage>
        <taxon>Bacteria</taxon>
        <taxon>Pseudomonadati</taxon>
        <taxon>Pseudomonadota</taxon>
        <taxon>Alphaproteobacteria</taxon>
        <taxon>Rhodospirillales</taxon>
        <taxon>Zavarziniaceae</taxon>
        <taxon>Zavarzinia</taxon>
    </lineage>
</organism>
<gene>
    <name evidence="7" type="ORF">DKG74_07080</name>
</gene>
<evidence type="ECO:0000313" key="8">
    <source>
        <dbReference type="Proteomes" id="UP000245461"/>
    </source>
</evidence>
<dbReference type="EMBL" id="QGLE01000003">
    <property type="protein sequence ID" value="PWR24561.1"/>
    <property type="molecule type" value="Genomic_DNA"/>
</dbReference>
<keyword evidence="2" id="KW-0378">Hydrolase</keyword>
<evidence type="ECO:0000256" key="5">
    <source>
        <dbReference type="SAM" id="MobiDB-lite"/>
    </source>
</evidence>
<sequence length="106" mass="12121">MPIMPPTFGARPPRSDADRKRDHDQRRESAASRGYGRKWQAARLGFLASHPLCRECGEIGRVTPATEVDHIQPHRGDQGLFWDRTNWQPLCKSHHSAKTAREGRRP</sequence>
<evidence type="ECO:0000256" key="2">
    <source>
        <dbReference type="ARBA" id="ARBA00022801"/>
    </source>
</evidence>
<evidence type="ECO:0000256" key="1">
    <source>
        <dbReference type="ARBA" id="ARBA00022722"/>
    </source>
</evidence>
<keyword evidence="1" id="KW-0540">Nuclease</keyword>
<dbReference type="GO" id="GO:0004519">
    <property type="term" value="F:endonuclease activity"/>
    <property type="evidence" value="ECO:0007669"/>
    <property type="project" value="UniProtKB-KW"/>
</dbReference>
<evidence type="ECO:0000256" key="3">
    <source>
        <dbReference type="ARBA" id="ARBA00038412"/>
    </source>
</evidence>